<sequence>MKPVRILFVCLGNICRSPLAEGVMRDIVHKAGHGHAVSIDSAGIGAWHVGAPPDQRSISVAKAHGIDITGLRGRQISAADFAAFDLILGMDMSNVRDLSALAPAAMAGKVHLFMRYATGHAGDVPDPYYETADVFEALYQMLEAGCLSLLARLEERAS</sequence>
<comment type="similarity">
    <text evidence="1">Belongs to the low molecular weight phosphotyrosine protein phosphatase family.</text>
</comment>
<feature type="domain" description="Phosphotyrosine protein phosphatase I" evidence="5">
    <location>
        <begin position="4"/>
        <end position="152"/>
    </location>
</feature>
<evidence type="ECO:0000313" key="6">
    <source>
        <dbReference type="EMBL" id="WEX88836.1"/>
    </source>
</evidence>
<dbReference type="RefSeq" id="WP_280660827.1">
    <property type="nucleotide sequence ID" value="NZ_CP120373.1"/>
</dbReference>
<evidence type="ECO:0000256" key="2">
    <source>
        <dbReference type="ARBA" id="ARBA00013064"/>
    </source>
</evidence>
<dbReference type="InterPro" id="IPR017867">
    <property type="entry name" value="Tyr_phospatase_low_mol_wt"/>
</dbReference>
<dbReference type="EMBL" id="CP120373">
    <property type="protein sequence ID" value="WEX88836.1"/>
    <property type="molecule type" value="Genomic_DNA"/>
</dbReference>
<dbReference type="PANTHER" id="PTHR11717:SF7">
    <property type="entry name" value="LOW MOLECULAR WEIGHT PHOSPHOTYROSINE PROTEIN PHOSPHATASE"/>
    <property type="match status" value="1"/>
</dbReference>
<name>A0ABY8DD92_9HYPH</name>
<evidence type="ECO:0000256" key="1">
    <source>
        <dbReference type="ARBA" id="ARBA00011063"/>
    </source>
</evidence>
<dbReference type="PANTHER" id="PTHR11717">
    <property type="entry name" value="LOW MOLECULAR WEIGHT PROTEIN TYROSINE PHOSPHATASE"/>
    <property type="match status" value="1"/>
</dbReference>
<keyword evidence="3" id="KW-0378">Hydrolase</keyword>
<dbReference type="Gene3D" id="3.40.50.2300">
    <property type="match status" value="1"/>
</dbReference>
<dbReference type="InterPro" id="IPR036196">
    <property type="entry name" value="Ptyr_pPase_sf"/>
</dbReference>
<dbReference type="Pfam" id="PF01451">
    <property type="entry name" value="LMWPc"/>
    <property type="match status" value="1"/>
</dbReference>
<dbReference type="PRINTS" id="PR00719">
    <property type="entry name" value="LMWPTPASE"/>
</dbReference>
<dbReference type="InterPro" id="IPR023485">
    <property type="entry name" value="Ptyr_pPase"/>
</dbReference>
<evidence type="ECO:0000256" key="3">
    <source>
        <dbReference type="ARBA" id="ARBA00022801"/>
    </source>
</evidence>
<evidence type="ECO:0000259" key="5">
    <source>
        <dbReference type="SMART" id="SM00226"/>
    </source>
</evidence>
<evidence type="ECO:0000313" key="7">
    <source>
        <dbReference type="Proteomes" id="UP001229355"/>
    </source>
</evidence>
<reference evidence="6 7" key="1">
    <citation type="submission" date="2023-03" db="EMBL/GenBank/DDBJ databases">
        <authorList>
            <person name="Kaur S."/>
            <person name="Espinosa-Saiz D."/>
            <person name="Velazquez E."/>
            <person name="Menendez E."/>
            <person name="diCenzo G.C."/>
        </authorList>
    </citation>
    <scope>NUCLEOTIDE SEQUENCE [LARGE SCALE GENOMIC DNA]</scope>
    <source>
        <strain evidence="6 7">LMG 24692</strain>
    </source>
</reference>
<evidence type="ECO:0000256" key="4">
    <source>
        <dbReference type="ARBA" id="ARBA00022912"/>
    </source>
</evidence>
<accession>A0ABY8DD92</accession>
<dbReference type="SMART" id="SM00226">
    <property type="entry name" value="LMWPc"/>
    <property type="match status" value="1"/>
</dbReference>
<dbReference type="SUPFAM" id="SSF52788">
    <property type="entry name" value="Phosphotyrosine protein phosphatases I"/>
    <property type="match status" value="1"/>
</dbReference>
<keyword evidence="4" id="KW-0904">Protein phosphatase</keyword>
<dbReference type="Proteomes" id="UP001229355">
    <property type="component" value="Chromosome 1"/>
</dbReference>
<dbReference type="InterPro" id="IPR050438">
    <property type="entry name" value="LMW_PTPase"/>
</dbReference>
<gene>
    <name evidence="6" type="ORF">PZN02_001352</name>
</gene>
<organism evidence="6 7">
    <name type="scientific">Sinorhizobium garamanticum</name>
    <dbReference type="NCBI Taxonomy" id="680247"/>
    <lineage>
        <taxon>Bacteria</taxon>
        <taxon>Pseudomonadati</taxon>
        <taxon>Pseudomonadota</taxon>
        <taxon>Alphaproteobacteria</taxon>
        <taxon>Hyphomicrobiales</taxon>
        <taxon>Rhizobiaceae</taxon>
        <taxon>Sinorhizobium/Ensifer group</taxon>
        <taxon>Sinorhizobium</taxon>
    </lineage>
</organism>
<keyword evidence="7" id="KW-1185">Reference proteome</keyword>
<dbReference type="CDD" id="cd16343">
    <property type="entry name" value="LMWPTP"/>
    <property type="match status" value="1"/>
</dbReference>
<proteinExistence type="inferred from homology"/>
<protein>
    <recommendedName>
        <fullName evidence="2">protein-tyrosine-phosphatase</fullName>
        <ecNumber evidence="2">3.1.3.48</ecNumber>
    </recommendedName>
</protein>
<dbReference type="EC" id="3.1.3.48" evidence="2"/>